<sequence>MRGPPRPLLVGGEGSLEEVLPSPLVPLRVRRLGQLSVLAPEQGLGVGFGSTKSLGVVVEGLQQLPKGPAPLGLGHWGGFRYSHSPPWKHA</sequence>
<accession>A0AAP0J0P6</accession>
<dbReference type="EMBL" id="JBBNAG010000006">
    <property type="protein sequence ID" value="KAK9125279.1"/>
    <property type="molecule type" value="Genomic_DNA"/>
</dbReference>
<reference evidence="1 2" key="1">
    <citation type="submission" date="2024-01" db="EMBL/GenBank/DDBJ databases">
        <title>Genome assemblies of Stephania.</title>
        <authorList>
            <person name="Yang L."/>
        </authorList>
    </citation>
    <scope>NUCLEOTIDE SEQUENCE [LARGE SCALE GENOMIC DNA]</scope>
    <source>
        <strain evidence="1">JXDWG</strain>
        <tissue evidence="1">Leaf</tissue>
    </source>
</reference>
<name>A0AAP0J0P6_9MAGN</name>
<proteinExistence type="predicted"/>
<evidence type="ECO:0000313" key="2">
    <source>
        <dbReference type="Proteomes" id="UP001419268"/>
    </source>
</evidence>
<gene>
    <name evidence="1" type="ORF">Scep_014125</name>
</gene>
<comment type="caution">
    <text evidence="1">The sequence shown here is derived from an EMBL/GenBank/DDBJ whole genome shotgun (WGS) entry which is preliminary data.</text>
</comment>
<organism evidence="1 2">
    <name type="scientific">Stephania cephalantha</name>
    <dbReference type="NCBI Taxonomy" id="152367"/>
    <lineage>
        <taxon>Eukaryota</taxon>
        <taxon>Viridiplantae</taxon>
        <taxon>Streptophyta</taxon>
        <taxon>Embryophyta</taxon>
        <taxon>Tracheophyta</taxon>
        <taxon>Spermatophyta</taxon>
        <taxon>Magnoliopsida</taxon>
        <taxon>Ranunculales</taxon>
        <taxon>Menispermaceae</taxon>
        <taxon>Menispermoideae</taxon>
        <taxon>Cissampelideae</taxon>
        <taxon>Stephania</taxon>
    </lineage>
</organism>
<evidence type="ECO:0000313" key="1">
    <source>
        <dbReference type="EMBL" id="KAK9125279.1"/>
    </source>
</evidence>
<keyword evidence="2" id="KW-1185">Reference proteome</keyword>
<dbReference type="Proteomes" id="UP001419268">
    <property type="component" value="Unassembled WGS sequence"/>
</dbReference>
<protein>
    <submittedName>
        <fullName evidence="1">Uncharacterized protein</fullName>
    </submittedName>
</protein>
<dbReference type="AlphaFoldDB" id="A0AAP0J0P6"/>